<name>A0AA88S9G2_CHASR</name>
<dbReference type="EMBL" id="JAUPFM010000017">
    <property type="protein sequence ID" value="KAK2824379.1"/>
    <property type="molecule type" value="Genomic_DNA"/>
</dbReference>
<dbReference type="Proteomes" id="UP001187415">
    <property type="component" value="Unassembled WGS sequence"/>
</dbReference>
<feature type="compositionally biased region" description="Polar residues" evidence="1">
    <location>
        <begin position="13"/>
        <end position="34"/>
    </location>
</feature>
<keyword evidence="3" id="KW-1185">Reference proteome</keyword>
<organism evidence="2 3">
    <name type="scientific">Channa striata</name>
    <name type="common">Snakehead murrel</name>
    <name type="synonym">Ophicephalus striatus</name>
    <dbReference type="NCBI Taxonomy" id="64152"/>
    <lineage>
        <taxon>Eukaryota</taxon>
        <taxon>Metazoa</taxon>
        <taxon>Chordata</taxon>
        <taxon>Craniata</taxon>
        <taxon>Vertebrata</taxon>
        <taxon>Euteleostomi</taxon>
        <taxon>Actinopterygii</taxon>
        <taxon>Neopterygii</taxon>
        <taxon>Teleostei</taxon>
        <taxon>Neoteleostei</taxon>
        <taxon>Acanthomorphata</taxon>
        <taxon>Anabantaria</taxon>
        <taxon>Anabantiformes</taxon>
        <taxon>Channoidei</taxon>
        <taxon>Channidae</taxon>
        <taxon>Channa</taxon>
    </lineage>
</organism>
<accession>A0AA88S9G2</accession>
<dbReference type="AlphaFoldDB" id="A0AA88S9G2"/>
<evidence type="ECO:0000313" key="2">
    <source>
        <dbReference type="EMBL" id="KAK2824379.1"/>
    </source>
</evidence>
<feature type="region of interest" description="Disordered" evidence="1">
    <location>
        <begin position="1"/>
        <end position="45"/>
    </location>
</feature>
<evidence type="ECO:0000313" key="3">
    <source>
        <dbReference type="Proteomes" id="UP001187415"/>
    </source>
</evidence>
<reference evidence="2" key="1">
    <citation type="submission" date="2023-07" db="EMBL/GenBank/DDBJ databases">
        <title>Chromosome-level Genome Assembly of Striped Snakehead (Channa striata).</title>
        <authorList>
            <person name="Liu H."/>
        </authorList>
    </citation>
    <scope>NUCLEOTIDE SEQUENCE</scope>
    <source>
        <strain evidence="2">Gz</strain>
        <tissue evidence="2">Muscle</tissue>
    </source>
</reference>
<comment type="caution">
    <text evidence="2">The sequence shown here is derived from an EMBL/GenBank/DDBJ whole genome shotgun (WGS) entry which is preliminary data.</text>
</comment>
<gene>
    <name evidence="2" type="ORF">Q5P01_021554</name>
</gene>
<protein>
    <submittedName>
        <fullName evidence="2">Uncharacterized protein</fullName>
    </submittedName>
</protein>
<proteinExistence type="predicted"/>
<sequence>MVRESFRRPPVRNRNQATSLRTASASPTSVNAGKQSGARPPTPALVELTRTSLSDGPRRRNGCASEICVKAKMWCDQRSSNQVGRQ</sequence>
<evidence type="ECO:0000256" key="1">
    <source>
        <dbReference type="SAM" id="MobiDB-lite"/>
    </source>
</evidence>